<sequence length="65" mass="7195">MEKSICATLDLSKSLSNFSSEVTKCLELTNITEWNGKILEERVAIACSLPDLTKPHSSRNSLGRK</sequence>
<protein>
    <recommendedName>
        <fullName evidence="3">Transposase</fullName>
    </recommendedName>
</protein>
<accession>A0ABR8E2Z8</accession>
<proteinExistence type="predicted"/>
<evidence type="ECO:0008006" key="3">
    <source>
        <dbReference type="Google" id="ProtNLM"/>
    </source>
</evidence>
<comment type="caution">
    <text evidence="1">The sequence shown here is derived from an EMBL/GenBank/DDBJ whole genome shotgun (WGS) entry which is preliminary data.</text>
</comment>
<gene>
    <name evidence="1" type="ORF">H6G97_38130</name>
</gene>
<evidence type="ECO:0000313" key="2">
    <source>
        <dbReference type="Proteomes" id="UP000623440"/>
    </source>
</evidence>
<organism evidence="1 2">
    <name type="scientific">Nostoc flagelliforme FACHB-838</name>
    <dbReference type="NCBI Taxonomy" id="2692904"/>
    <lineage>
        <taxon>Bacteria</taxon>
        <taxon>Bacillati</taxon>
        <taxon>Cyanobacteriota</taxon>
        <taxon>Cyanophyceae</taxon>
        <taxon>Nostocales</taxon>
        <taxon>Nostocaceae</taxon>
        <taxon>Nostoc</taxon>
    </lineage>
</organism>
<dbReference type="Proteomes" id="UP000623440">
    <property type="component" value="Unassembled WGS sequence"/>
</dbReference>
<dbReference type="EMBL" id="JACJSI010000214">
    <property type="protein sequence ID" value="MBD2534945.1"/>
    <property type="molecule type" value="Genomic_DNA"/>
</dbReference>
<keyword evidence="2" id="KW-1185">Reference proteome</keyword>
<reference evidence="1 2" key="1">
    <citation type="journal article" date="2020" name="ISME J.">
        <title>Comparative genomics reveals insights into cyanobacterial evolution and habitat adaptation.</title>
        <authorList>
            <person name="Chen M.Y."/>
            <person name="Teng W.K."/>
            <person name="Zhao L."/>
            <person name="Hu C.X."/>
            <person name="Zhou Y.K."/>
            <person name="Han B.P."/>
            <person name="Song L.R."/>
            <person name="Shu W.S."/>
        </authorList>
    </citation>
    <scope>NUCLEOTIDE SEQUENCE [LARGE SCALE GENOMIC DNA]</scope>
    <source>
        <strain evidence="1 2">FACHB-838</strain>
    </source>
</reference>
<dbReference type="RefSeq" id="WP_190945819.1">
    <property type="nucleotide sequence ID" value="NZ_JACJSI010000214.1"/>
</dbReference>
<name>A0ABR8E2Z8_9NOSO</name>
<evidence type="ECO:0000313" key="1">
    <source>
        <dbReference type="EMBL" id="MBD2534945.1"/>
    </source>
</evidence>